<dbReference type="NCBIfam" id="TIGR01992">
    <property type="entry name" value="PTS-IIBC-Tre"/>
    <property type="match status" value="1"/>
</dbReference>
<dbReference type="RefSeq" id="WP_156562411.1">
    <property type="nucleotide sequence ID" value="NZ_CACRTV010000068.1"/>
</dbReference>
<keyword evidence="5" id="KW-0808">Transferase</keyword>
<keyword evidence="7 12" id="KW-0812">Transmembrane</keyword>
<dbReference type="GO" id="GO:0009401">
    <property type="term" value="P:phosphoenolpyruvate-dependent sugar phosphotransferase system"/>
    <property type="evidence" value="ECO:0007669"/>
    <property type="project" value="UniProtKB-KW"/>
</dbReference>
<evidence type="ECO:0000256" key="7">
    <source>
        <dbReference type="ARBA" id="ARBA00022692"/>
    </source>
</evidence>
<feature type="transmembrane region" description="Helical" evidence="12">
    <location>
        <begin position="257"/>
        <end position="275"/>
    </location>
</feature>
<dbReference type="InterPro" id="IPR001996">
    <property type="entry name" value="PTS_IIB_1"/>
</dbReference>
<dbReference type="InterPro" id="IPR036878">
    <property type="entry name" value="Glu_permease_IIB"/>
</dbReference>
<dbReference type="NCBIfam" id="NF008236">
    <property type="entry name" value="PRK11007.1"/>
    <property type="match status" value="1"/>
</dbReference>
<dbReference type="NCBIfam" id="TIGR00826">
    <property type="entry name" value="EIIB_glc"/>
    <property type="match status" value="1"/>
</dbReference>
<dbReference type="PROSITE" id="PS01035">
    <property type="entry name" value="PTS_EIIB_TYPE_1_CYS"/>
    <property type="match status" value="1"/>
</dbReference>
<feature type="domain" description="PTS EIIC type-1" evidence="14">
    <location>
        <begin position="107"/>
        <end position="472"/>
    </location>
</feature>
<feature type="transmembrane region" description="Helical" evidence="12">
    <location>
        <begin position="281"/>
        <end position="297"/>
    </location>
</feature>
<feature type="transmembrane region" description="Helical" evidence="12">
    <location>
        <begin position="188"/>
        <end position="206"/>
    </location>
</feature>
<dbReference type="AlphaFoldDB" id="A0A6N3G1K7"/>
<name>A0A6N3G1K7_9CLOT</name>
<dbReference type="PANTHER" id="PTHR30175:SF4">
    <property type="entry name" value="PTS SYSTEM TREHALOSE-SPECIFIC EIIBC COMPONENT"/>
    <property type="match status" value="1"/>
</dbReference>
<evidence type="ECO:0000259" key="13">
    <source>
        <dbReference type="PROSITE" id="PS51098"/>
    </source>
</evidence>
<feature type="transmembrane region" description="Helical" evidence="12">
    <location>
        <begin position="440"/>
        <end position="462"/>
    </location>
</feature>
<feature type="transmembrane region" description="Helical" evidence="12">
    <location>
        <begin position="105"/>
        <end position="129"/>
    </location>
</feature>
<proteinExistence type="predicted"/>
<feature type="active site" description="Phosphocysteine intermediate; for EIIB activity" evidence="11">
    <location>
        <position position="27"/>
    </location>
</feature>
<feature type="transmembrane region" description="Helical" evidence="12">
    <location>
        <begin position="226"/>
        <end position="245"/>
    </location>
</feature>
<dbReference type="SUPFAM" id="SSF55604">
    <property type="entry name" value="Glucose permease domain IIB"/>
    <property type="match status" value="1"/>
</dbReference>
<feature type="transmembrane region" description="Helical" evidence="12">
    <location>
        <begin position="304"/>
        <end position="321"/>
    </location>
</feature>
<keyword evidence="8" id="KW-0418">Kinase</keyword>
<evidence type="ECO:0000256" key="9">
    <source>
        <dbReference type="ARBA" id="ARBA00022989"/>
    </source>
</evidence>
<accession>A0A6N3G1K7</accession>
<dbReference type="GO" id="GO:0008982">
    <property type="term" value="F:protein-N(PI)-phosphohistidine-sugar phosphotransferase activity"/>
    <property type="evidence" value="ECO:0007669"/>
    <property type="project" value="InterPro"/>
</dbReference>
<sequence length="472" mass="51234">MSKYSNEINEMLAYLGGKENIVTLMHCMTRLRFVLKDTSKANTKKIEELKNVKGVFTQAGQFQVIIGPDVGNYYKEFIEISGVKGESKENVKEAAKKNMNMLQRIITNMSEIFAPLIPAIIAGGLILAFRTTIGDMKFFEDGTKSLIEISQFWSGVHSFLWLIGEAVFHYLPVGVVWSITKKMGGTQILGIVTGITLVSPQLLNAYSVGSAEVPFWNFGFAQVEMIGYQAQIVPAILVGFTLVYLERLFKKITPHAVSMVVVPLFSVIITVLLAHTVLGPIGWTIGNGIATVIQAGFDSSFSWLFAGIYGFSFCLLVITGLHHTILPIDLQLIGSMGGTPIWPINALCGMAQASAVLAYMYLKRKDNEVKQVGVPACVSACLGVAEPAIFGINLKYFYPFLAALIGSGVAGMISAITKTTAVSIGVTGIPAILSINPNNMFSYLIASIVSIVLTFVLTIIFSKTKLAKVKNK</sequence>
<dbReference type="Pfam" id="PF00367">
    <property type="entry name" value="PTS_EIIB"/>
    <property type="match status" value="1"/>
</dbReference>
<keyword evidence="3" id="KW-1003">Cell membrane</keyword>
<keyword evidence="9 12" id="KW-1133">Transmembrane helix</keyword>
<evidence type="ECO:0000259" key="14">
    <source>
        <dbReference type="PROSITE" id="PS51103"/>
    </source>
</evidence>
<organism evidence="15">
    <name type="scientific">Clostridium paraputrificum</name>
    <dbReference type="NCBI Taxonomy" id="29363"/>
    <lineage>
        <taxon>Bacteria</taxon>
        <taxon>Bacillati</taxon>
        <taxon>Bacillota</taxon>
        <taxon>Clostridia</taxon>
        <taxon>Eubacteriales</taxon>
        <taxon>Clostridiaceae</taxon>
        <taxon>Clostridium</taxon>
    </lineage>
</organism>
<evidence type="ECO:0000256" key="8">
    <source>
        <dbReference type="ARBA" id="ARBA00022777"/>
    </source>
</evidence>
<evidence type="ECO:0000256" key="1">
    <source>
        <dbReference type="ARBA" id="ARBA00004651"/>
    </source>
</evidence>
<dbReference type="GO" id="GO:0016301">
    <property type="term" value="F:kinase activity"/>
    <property type="evidence" value="ECO:0007669"/>
    <property type="project" value="UniProtKB-KW"/>
</dbReference>
<evidence type="ECO:0000256" key="4">
    <source>
        <dbReference type="ARBA" id="ARBA00022597"/>
    </source>
</evidence>
<keyword evidence="2" id="KW-0813">Transport</keyword>
<evidence type="ECO:0000256" key="12">
    <source>
        <dbReference type="SAM" id="Phobius"/>
    </source>
</evidence>
<dbReference type="InterPro" id="IPR003352">
    <property type="entry name" value="PTS_EIIC"/>
</dbReference>
<dbReference type="GO" id="GO:0090589">
    <property type="term" value="F:protein-phosphocysteine-trehalose phosphotransferase system transporter activity"/>
    <property type="evidence" value="ECO:0007669"/>
    <property type="project" value="TreeGrafter"/>
</dbReference>
<dbReference type="GO" id="GO:0015574">
    <property type="term" value="F:trehalose transmembrane transporter activity"/>
    <property type="evidence" value="ECO:0007669"/>
    <property type="project" value="InterPro"/>
</dbReference>
<keyword evidence="4" id="KW-0762">Sugar transport</keyword>
<evidence type="ECO:0000313" key="15">
    <source>
        <dbReference type="EMBL" id="VYU58175.1"/>
    </source>
</evidence>
<keyword evidence="6" id="KW-0598">Phosphotransferase system</keyword>
<feature type="transmembrane region" description="Helical" evidence="12">
    <location>
        <begin position="341"/>
        <end position="362"/>
    </location>
</feature>
<dbReference type="GO" id="GO:0005886">
    <property type="term" value="C:plasma membrane"/>
    <property type="evidence" value="ECO:0007669"/>
    <property type="project" value="UniProtKB-SubCell"/>
</dbReference>
<evidence type="ECO:0000256" key="11">
    <source>
        <dbReference type="PROSITE-ProRule" id="PRU00421"/>
    </source>
</evidence>
<evidence type="ECO:0000256" key="3">
    <source>
        <dbReference type="ARBA" id="ARBA00022475"/>
    </source>
</evidence>
<dbReference type="EMBL" id="CACRTV010000068">
    <property type="protein sequence ID" value="VYU58175.1"/>
    <property type="molecule type" value="Genomic_DNA"/>
</dbReference>
<feature type="domain" description="PTS EIIB type-1" evidence="13">
    <location>
        <begin position="5"/>
        <end position="87"/>
    </location>
</feature>
<comment type="subcellular location">
    <subcellularLocation>
        <location evidence="1">Cell membrane</location>
        <topology evidence="1">Multi-pass membrane protein</topology>
    </subcellularLocation>
</comment>
<dbReference type="InterPro" id="IPR050558">
    <property type="entry name" value="PTS_Sugar-Specific_Components"/>
</dbReference>
<gene>
    <name evidence="15" type="primary">treB</name>
    <name evidence="15" type="ORF">CPLFYP93_02826</name>
</gene>
<protein>
    <submittedName>
        <fullName evidence="15">PTS system trehalose-specific EIIBC component</fullName>
    </submittedName>
</protein>
<reference evidence="15" key="1">
    <citation type="submission" date="2019-11" db="EMBL/GenBank/DDBJ databases">
        <authorList>
            <person name="Feng L."/>
        </authorList>
    </citation>
    <scope>NUCLEOTIDE SEQUENCE</scope>
    <source>
        <strain evidence="15">CParaputrificumLFYP93</strain>
    </source>
</reference>
<dbReference type="InterPro" id="IPR013013">
    <property type="entry name" value="PTS_EIIC_1"/>
</dbReference>
<feature type="transmembrane region" description="Helical" evidence="12">
    <location>
        <begin position="396"/>
        <end position="416"/>
    </location>
</feature>
<dbReference type="PANTHER" id="PTHR30175">
    <property type="entry name" value="PHOSPHOTRANSFERASE SYSTEM TRANSPORT PROTEIN"/>
    <property type="match status" value="1"/>
</dbReference>
<dbReference type="PROSITE" id="PS51098">
    <property type="entry name" value="PTS_EIIB_TYPE_1"/>
    <property type="match status" value="1"/>
</dbReference>
<evidence type="ECO:0000256" key="5">
    <source>
        <dbReference type="ARBA" id="ARBA00022679"/>
    </source>
</evidence>
<dbReference type="Pfam" id="PF02378">
    <property type="entry name" value="PTS_EIIC"/>
    <property type="match status" value="1"/>
</dbReference>
<dbReference type="CDD" id="cd00212">
    <property type="entry name" value="PTS_IIB_glc"/>
    <property type="match status" value="1"/>
</dbReference>
<evidence type="ECO:0000256" key="6">
    <source>
        <dbReference type="ARBA" id="ARBA00022683"/>
    </source>
</evidence>
<keyword evidence="10 12" id="KW-0472">Membrane</keyword>
<dbReference type="Gene3D" id="3.30.1360.60">
    <property type="entry name" value="Glucose permease domain IIB"/>
    <property type="match status" value="1"/>
</dbReference>
<evidence type="ECO:0000256" key="10">
    <source>
        <dbReference type="ARBA" id="ARBA00023136"/>
    </source>
</evidence>
<feature type="transmembrane region" description="Helical" evidence="12">
    <location>
        <begin position="159"/>
        <end position="179"/>
    </location>
</feature>
<dbReference type="PROSITE" id="PS51103">
    <property type="entry name" value="PTS_EIIC_TYPE_1"/>
    <property type="match status" value="1"/>
</dbReference>
<dbReference type="InterPro" id="IPR018113">
    <property type="entry name" value="PTrfase_EIIB_Cys"/>
</dbReference>
<evidence type="ECO:0000256" key="2">
    <source>
        <dbReference type="ARBA" id="ARBA00022448"/>
    </source>
</evidence>
<dbReference type="FunFam" id="3.30.1360.60:FF:000001">
    <property type="entry name" value="PTS system glucose-specific IIBC component PtsG"/>
    <property type="match status" value="1"/>
</dbReference>
<dbReference type="InterPro" id="IPR011296">
    <property type="entry name" value="PTS_IIBC_treh"/>
</dbReference>